<sequence>MLVSEVAAWFAELARTDWDSAQQVEDAVDALASVGPTLSRPLVDRIRGAEQHHMKELRPGSSGAGEIRILFAFDPVRRAVLLVAGDKAGNWQRWYEVNVPLAEKRYQAHLAELDTREYE</sequence>
<proteinExistence type="predicted"/>
<evidence type="ECO:0000313" key="2">
    <source>
        <dbReference type="Proteomes" id="UP001610631"/>
    </source>
</evidence>
<reference evidence="1 2" key="1">
    <citation type="submission" date="2024-03" db="EMBL/GenBank/DDBJ databases">
        <title>Whole genome sequencing of Streptomyces racemochromogenes, to identify antimicrobial biosynthetic gene clusters.</title>
        <authorList>
            <person name="Suryawanshi P."/>
            <person name="Krishnaraj P.U."/>
            <person name="Arun Y.P."/>
            <person name="Suryawanshi M.P."/>
            <person name="Rakshit O."/>
        </authorList>
    </citation>
    <scope>NUCLEOTIDE SEQUENCE [LARGE SCALE GENOMIC DNA]</scope>
    <source>
        <strain evidence="1 2">AUDT626</strain>
    </source>
</reference>
<evidence type="ECO:0000313" key="1">
    <source>
        <dbReference type="EMBL" id="MFH7593979.1"/>
    </source>
</evidence>
<name>A0ABW7P6M2_9ACTN</name>
<gene>
    <name evidence="1" type="ORF">WDV06_02595</name>
</gene>
<dbReference type="EMBL" id="JBBDHD010000004">
    <property type="protein sequence ID" value="MFH7593979.1"/>
    <property type="molecule type" value="Genomic_DNA"/>
</dbReference>
<dbReference type="Pfam" id="PF05973">
    <property type="entry name" value="Gp49"/>
    <property type="match status" value="1"/>
</dbReference>
<dbReference type="RefSeq" id="WP_395508032.1">
    <property type="nucleotide sequence ID" value="NZ_JBBDHD010000004.1"/>
</dbReference>
<dbReference type="InterPro" id="IPR009241">
    <property type="entry name" value="HigB-like"/>
</dbReference>
<dbReference type="Proteomes" id="UP001610631">
    <property type="component" value="Unassembled WGS sequence"/>
</dbReference>
<protein>
    <submittedName>
        <fullName evidence="1">Type II toxin-antitoxin system RelE/ParE family toxin</fullName>
    </submittedName>
</protein>
<accession>A0ABW7P6M2</accession>
<organism evidence="1 2">
    <name type="scientific">Streptomyces racemochromogenes</name>
    <dbReference type="NCBI Taxonomy" id="67353"/>
    <lineage>
        <taxon>Bacteria</taxon>
        <taxon>Bacillati</taxon>
        <taxon>Actinomycetota</taxon>
        <taxon>Actinomycetes</taxon>
        <taxon>Kitasatosporales</taxon>
        <taxon>Streptomycetaceae</taxon>
        <taxon>Streptomyces</taxon>
    </lineage>
</organism>
<keyword evidence="2" id="KW-1185">Reference proteome</keyword>
<comment type="caution">
    <text evidence="1">The sequence shown here is derived from an EMBL/GenBank/DDBJ whole genome shotgun (WGS) entry which is preliminary data.</text>
</comment>